<sequence length="64" mass="7465">PHHCFSVSCQIHVMGNDVIFSCHVIDLLINDVADIEHNRPDCVEVWSEYSAWRKKKTTKKYFSS</sequence>
<proteinExistence type="predicted"/>
<feature type="non-terminal residue" evidence="1">
    <location>
        <position position="1"/>
    </location>
</feature>
<dbReference type="EMBL" id="CAWUFR010000065">
    <property type="protein sequence ID" value="CAK6963392.1"/>
    <property type="molecule type" value="Genomic_DNA"/>
</dbReference>
<evidence type="ECO:0000313" key="1">
    <source>
        <dbReference type="EMBL" id="CAK6963392.1"/>
    </source>
</evidence>
<dbReference type="Proteomes" id="UP001314229">
    <property type="component" value="Unassembled WGS sequence"/>
</dbReference>
<reference evidence="1 2" key="1">
    <citation type="submission" date="2024-01" db="EMBL/GenBank/DDBJ databases">
        <authorList>
            <person name="Alioto T."/>
            <person name="Alioto T."/>
            <person name="Gomez Garrido J."/>
        </authorList>
    </citation>
    <scope>NUCLEOTIDE SEQUENCE [LARGE SCALE GENOMIC DNA]</scope>
</reference>
<accession>A0AAV1NY66</accession>
<evidence type="ECO:0000313" key="2">
    <source>
        <dbReference type="Proteomes" id="UP001314229"/>
    </source>
</evidence>
<protein>
    <submittedName>
        <fullName evidence="1">Uncharacterized protein</fullName>
    </submittedName>
</protein>
<dbReference type="AlphaFoldDB" id="A0AAV1NY66"/>
<gene>
    <name evidence="1" type="ORF">FSCOSCO3_A032988</name>
</gene>
<name>A0AAV1NY66_SCOSC</name>
<organism evidence="1 2">
    <name type="scientific">Scomber scombrus</name>
    <name type="common">Atlantic mackerel</name>
    <name type="synonym">Scomber vernalis</name>
    <dbReference type="NCBI Taxonomy" id="13677"/>
    <lineage>
        <taxon>Eukaryota</taxon>
        <taxon>Metazoa</taxon>
        <taxon>Chordata</taxon>
        <taxon>Craniata</taxon>
        <taxon>Vertebrata</taxon>
        <taxon>Euteleostomi</taxon>
        <taxon>Actinopterygii</taxon>
        <taxon>Neopterygii</taxon>
        <taxon>Teleostei</taxon>
        <taxon>Neoteleostei</taxon>
        <taxon>Acanthomorphata</taxon>
        <taxon>Pelagiaria</taxon>
        <taxon>Scombriformes</taxon>
        <taxon>Scombridae</taxon>
        <taxon>Scomber</taxon>
    </lineage>
</organism>
<keyword evidence="2" id="KW-1185">Reference proteome</keyword>
<comment type="caution">
    <text evidence="1">The sequence shown here is derived from an EMBL/GenBank/DDBJ whole genome shotgun (WGS) entry which is preliminary data.</text>
</comment>